<proteinExistence type="predicted"/>
<name>A0A502DK26_9BURK</name>
<dbReference type="AlphaFoldDB" id="A0A502DK26"/>
<reference evidence="1 2" key="1">
    <citation type="journal article" date="2019" name="Environ. Microbiol.">
        <title>Species interactions and distinct microbial communities in high Arctic permafrost affected cryosols are associated with the CH4 and CO2 gas fluxes.</title>
        <authorList>
            <person name="Altshuler I."/>
            <person name="Hamel J."/>
            <person name="Turney S."/>
            <person name="Magnuson E."/>
            <person name="Levesque R."/>
            <person name="Greer C."/>
            <person name="Whyte L.G."/>
        </authorList>
    </citation>
    <scope>NUCLEOTIDE SEQUENCE [LARGE SCALE GENOMIC DNA]</scope>
    <source>
        <strain evidence="1 2">S06.C</strain>
    </source>
</reference>
<evidence type="ECO:0000313" key="1">
    <source>
        <dbReference type="EMBL" id="TPG25658.1"/>
    </source>
</evidence>
<dbReference type="RefSeq" id="WP_140844469.1">
    <property type="nucleotide sequence ID" value="NZ_RCZI01000004.1"/>
</dbReference>
<evidence type="ECO:0000313" key="2">
    <source>
        <dbReference type="Proteomes" id="UP000319212"/>
    </source>
</evidence>
<organism evidence="1 2">
    <name type="scientific">Variovorax guangxiensis</name>
    <dbReference type="NCBI Taxonomy" id="1775474"/>
    <lineage>
        <taxon>Bacteria</taxon>
        <taxon>Pseudomonadati</taxon>
        <taxon>Pseudomonadota</taxon>
        <taxon>Betaproteobacteria</taxon>
        <taxon>Burkholderiales</taxon>
        <taxon>Comamonadaceae</taxon>
        <taxon>Variovorax</taxon>
    </lineage>
</organism>
<dbReference type="Gene3D" id="2.40.50.320">
    <property type="entry name" value="Copper binding periplasmic protein CusF"/>
    <property type="match status" value="1"/>
</dbReference>
<sequence>MLQNFVQHNFKQPRWVLGGRIWRQLVKRFLIAAVCAAALVAIGSTVAQTASSALIEPEAGTTVVFTRARVASSYQDAGKSYVRLKLLPRSKIPFMTQTFRVTDRSLLADISEGAWVKFTARHVEGENVLTAIHVVPACVRFQPCK</sequence>
<dbReference type="EMBL" id="RCZI01000004">
    <property type="protein sequence ID" value="TPG25658.1"/>
    <property type="molecule type" value="Genomic_DNA"/>
</dbReference>
<dbReference type="InterPro" id="IPR042230">
    <property type="entry name" value="CusF_sf"/>
</dbReference>
<dbReference type="InterPro" id="IPR021647">
    <property type="entry name" value="CusF_Ec"/>
</dbReference>
<dbReference type="Proteomes" id="UP000319212">
    <property type="component" value="Unassembled WGS sequence"/>
</dbReference>
<accession>A0A502DK26</accession>
<gene>
    <name evidence="1" type="ORF">EAH82_14550</name>
</gene>
<comment type="caution">
    <text evidence="1">The sequence shown here is derived from an EMBL/GenBank/DDBJ whole genome shotgun (WGS) entry which is preliminary data.</text>
</comment>
<evidence type="ECO:0008006" key="3">
    <source>
        <dbReference type="Google" id="ProtNLM"/>
    </source>
</evidence>
<dbReference type="OrthoDB" id="8853192at2"/>
<protein>
    <recommendedName>
        <fullName evidence="3">Copper-binding protein</fullName>
    </recommendedName>
</protein>
<dbReference type="Pfam" id="PF11604">
    <property type="entry name" value="CusF_Ec"/>
    <property type="match status" value="1"/>
</dbReference>